<gene>
    <name evidence="2" type="ORF">DKT75_17405</name>
</gene>
<sequence length="146" mass="15883">MEIRAVTYNEVKAVLSLIDELKNASFSRPNDHQIASIYLSLIESGGCVVGAFINGELVGTCTVNMCSNFSWSGRPFAIIENVIVSKKHRNCGVGKAVLGFARDFAEKAGCYKVALMTGSKKESTHKFYESAGFVGNKTGFQIRFDA</sequence>
<dbReference type="SUPFAM" id="SSF55729">
    <property type="entry name" value="Acyl-CoA N-acyltransferases (Nat)"/>
    <property type="match status" value="1"/>
</dbReference>
<comment type="caution">
    <text evidence="2">The sequence shown here is derived from an EMBL/GenBank/DDBJ whole genome shotgun (WGS) entry which is preliminary data.</text>
</comment>
<feature type="domain" description="N-acetyltransferase" evidence="1">
    <location>
        <begin position="1"/>
        <end position="146"/>
    </location>
</feature>
<dbReference type="RefSeq" id="WP_109825166.1">
    <property type="nucleotide sequence ID" value="NZ_QGKL01000042.1"/>
</dbReference>
<keyword evidence="2" id="KW-0808">Transferase</keyword>
<evidence type="ECO:0000313" key="3">
    <source>
        <dbReference type="Proteomes" id="UP000245506"/>
    </source>
</evidence>
<reference evidence="2 3" key="1">
    <citation type="submission" date="2018-05" db="EMBL/GenBank/DDBJ databases">
        <title>Leucothrix arctica sp. nov., isolated from Arctic seawater.</title>
        <authorList>
            <person name="Choi A."/>
            <person name="Baek K."/>
        </authorList>
    </citation>
    <scope>NUCLEOTIDE SEQUENCE [LARGE SCALE GENOMIC DNA]</scope>
    <source>
        <strain evidence="2 3">IMCC9719</strain>
    </source>
</reference>
<name>A0A317CAK4_9GAMM</name>
<dbReference type="OrthoDB" id="7595389at2"/>
<dbReference type="AlphaFoldDB" id="A0A317CAK4"/>
<proteinExistence type="predicted"/>
<organism evidence="2 3">
    <name type="scientific">Leucothrix arctica</name>
    <dbReference type="NCBI Taxonomy" id="1481894"/>
    <lineage>
        <taxon>Bacteria</taxon>
        <taxon>Pseudomonadati</taxon>
        <taxon>Pseudomonadota</taxon>
        <taxon>Gammaproteobacteria</taxon>
        <taxon>Thiotrichales</taxon>
        <taxon>Thiotrichaceae</taxon>
        <taxon>Leucothrix</taxon>
    </lineage>
</organism>
<dbReference type="InterPro" id="IPR000182">
    <property type="entry name" value="GNAT_dom"/>
</dbReference>
<dbReference type="GO" id="GO:0004343">
    <property type="term" value="F:glucosamine 6-phosphate N-acetyltransferase activity"/>
    <property type="evidence" value="ECO:0007669"/>
    <property type="project" value="TreeGrafter"/>
</dbReference>
<dbReference type="Pfam" id="PF00583">
    <property type="entry name" value="Acetyltransf_1"/>
    <property type="match status" value="1"/>
</dbReference>
<dbReference type="Gene3D" id="3.40.630.30">
    <property type="match status" value="1"/>
</dbReference>
<dbReference type="PANTHER" id="PTHR13355">
    <property type="entry name" value="GLUCOSAMINE 6-PHOSPHATE N-ACETYLTRANSFERASE"/>
    <property type="match status" value="1"/>
</dbReference>
<evidence type="ECO:0000313" key="2">
    <source>
        <dbReference type="EMBL" id="PWQ93410.1"/>
    </source>
</evidence>
<dbReference type="PROSITE" id="PS51186">
    <property type="entry name" value="GNAT"/>
    <property type="match status" value="1"/>
</dbReference>
<protein>
    <submittedName>
        <fullName evidence="2">GNAT family N-acetyltransferase</fullName>
    </submittedName>
</protein>
<dbReference type="PANTHER" id="PTHR13355:SF11">
    <property type="entry name" value="GLUCOSAMINE 6-PHOSPHATE N-ACETYLTRANSFERASE"/>
    <property type="match status" value="1"/>
</dbReference>
<dbReference type="EMBL" id="QGKL01000042">
    <property type="protein sequence ID" value="PWQ93410.1"/>
    <property type="molecule type" value="Genomic_DNA"/>
</dbReference>
<accession>A0A317CAK4</accession>
<evidence type="ECO:0000259" key="1">
    <source>
        <dbReference type="PROSITE" id="PS51186"/>
    </source>
</evidence>
<dbReference type="InterPro" id="IPR039143">
    <property type="entry name" value="GNPNAT1-like"/>
</dbReference>
<dbReference type="Proteomes" id="UP000245506">
    <property type="component" value="Unassembled WGS sequence"/>
</dbReference>
<dbReference type="InterPro" id="IPR016181">
    <property type="entry name" value="Acyl_CoA_acyltransferase"/>
</dbReference>
<keyword evidence="3" id="KW-1185">Reference proteome</keyword>
<dbReference type="CDD" id="cd04301">
    <property type="entry name" value="NAT_SF"/>
    <property type="match status" value="1"/>
</dbReference>